<dbReference type="InterPro" id="IPR003231">
    <property type="entry name" value="ACP"/>
</dbReference>
<feature type="modified residue" description="O-(pantetheine 4'-phosphoryl)serine" evidence="8">
    <location>
        <position position="36"/>
    </location>
</feature>
<evidence type="ECO:0000256" key="7">
    <source>
        <dbReference type="ARBA" id="ARBA00023160"/>
    </source>
</evidence>
<evidence type="ECO:0000256" key="4">
    <source>
        <dbReference type="ARBA" id="ARBA00022553"/>
    </source>
</evidence>
<dbReference type="NCBIfam" id="NF002149">
    <property type="entry name" value="PRK00982.1-3"/>
    <property type="match status" value="1"/>
</dbReference>
<dbReference type="GO" id="GO:0000035">
    <property type="term" value="F:acyl binding"/>
    <property type="evidence" value="ECO:0007669"/>
    <property type="project" value="TreeGrafter"/>
</dbReference>
<comment type="subcellular location">
    <subcellularLocation>
        <location evidence="8">Cytoplasm</location>
    </subcellularLocation>
</comment>
<keyword evidence="4 8" id="KW-0597">Phosphoprotein</keyword>
<evidence type="ECO:0000256" key="1">
    <source>
        <dbReference type="ARBA" id="ARBA00003180"/>
    </source>
</evidence>
<evidence type="ECO:0000313" key="13">
    <source>
        <dbReference type="Proteomes" id="UP000521032"/>
    </source>
</evidence>
<comment type="caution">
    <text evidence="12">The sequence shown here is derived from an EMBL/GenBank/DDBJ whole genome shotgun (WGS) entry which is preliminary data.</text>
</comment>
<dbReference type="PANTHER" id="PTHR20863">
    <property type="entry name" value="ACYL CARRIER PROTEIN"/>
    <property type="match status" value="1"/>
</dbReference>
<keyword evidence="7 8" id="KW-0275">Fatty acid biosynthesis</keyword>
<dbReference type="InterPro" id="IPR009081">
    <property type="entry name" value="PP-bd_ACP"/>
</dbReference>
<organism evidence="12 13">
    <name type="scientific">Phocicoccus schoeneichii</name>
    <dbReference type="NCBI Taxonomy" id="1812261"/>
    <lineage>
        <taxon>Bacteria</taxon>
        <taxon>Bacillati</taxon>
        <taxon>Bacillota</taxon>
        <taxon>Bacilli</taxon>
        <taxon>Bacillales</taxon>
        <taxon>Salinicoccaceae</taxon>
        <taxon>Phocicoccus</taxon>
    </lineage>
</organism>
<dbReference type="GO" id="GO:0009245">
    <property type="term" value="P:lipid A biosynthetic process"/>
    <property type="evidence" value="ECO:0007669"/>
    <property type="project" value="TreeGrafter"/>
</dbReference>
<dbReference type="GO" id="GO:0016020">
    <property type="term" value="C:membrane"/>
    <property type="evidence" value="ECO:0007669"/>
    <property type="project" value="GOC"/>
</dbReference>
<dbReference type="RefSeq" id="WP_186087049.1">
    <property type="nucleotide sequence ID" value="NZ_BMDB01000001.1"/>
</dbReference>
<dbReference type="NCBIfam" id="NF002150">
    <property type="entry name" value="PRK00982.1-4"/>
    <property type="match status" value="1"/>
</dbReference>
<evidence type="ECO:0000259" key="11">
    <source>
        <dbReference type="PROSITE" id="PS50075"/>
    </source>
</evidence>
<sequence>MANFDKVKDIIVDKLGIDEDQVTKEASFKDDLGADSLDIAELVMELEDEFDMEIPDEEAEKINTVGDALDYIEKLENEK</sequence>
<dbReference type="SUPFAM" id="SSF47336">
    <property type="entry name" value="ACP-like"/>
    <property type="match status" value="1"/>
</dbReference>
<proteinExistence type="inferred from homology"/>
<dbReference type="PROSITE" id="PS50075">
    <property type="entry name" value="CARRIER"/>
    <property type="match status" value="1"/>
</dbReference>
<evidence type="ECO:0000256" key="6">
    <source>
        <dbReference type="ARBA" id="ARBA00023098"/>
    </source>
</evidence>
<dbReference type="HAMAP" id="MF_01217">
    <property type="entry name" value="Acyl_carrier"/>
    <property type="match status" value="1"/>
</dbReference>
<gene>
    <name evidence="8 12" type="primary">acpP</name>
    <name evidence="12" type="ORF">JEOSCH030_00983</name>
</gene>
<dbReference type="AlphaFoldDB" id="A0A6V7RE57"/>
<name>A0A6V7RE57_9BACL</name>
<accession>A0A6V7RE57</accession>
<evidence type="ECO:0000256" key="5">
    <source>
        <dbReference type="ARBA" id="ARBA00022832"/>
    </source>
</evidence>
<protein>
    <recommendedName>
        <fullName evidence="8 9">Acyl carrier protein</fullName>
        <shortName evidence="8">ACP</shortName>
    </recommendedName>
</protein>
<reference evidence="12 13" key="1">
    <citation type="submission" date="2020-07" db="EMBL/GenBank/DDBJ databases">
        <authorList>
            <person name="Criscuolo A."/>
        </authorList>
    </citation>
    <scope>NUCLEOTIDE SEQUENCE [LARGE SCALE GENOMIC DNA]</scope>
    <source>
        <strain evidence="13">CIP 111030</strain>
    </source>
</reference>
<dbReference type="InterPro" id="IPR006162">
    <property type="entry name" value="Ppantetheine_attach_site"/>
</dbReference>
<dbReference type="Gene3D" id="1.10.1200.10">
    <property type="entry name" value="ACP-like"/>
    <property type="match status" value="1"/>
</dbReference>
<dbReference type="PANTHER" id="PTHR20863:SF76">
    <property type="entry name" value="CARRIER DOMAIN-CONTAINING PROTEIN"/>
    <property type="match status" value="1"/>
</dbReference>
<dbReference type="NCBIfam" id="NF002148">
    <property type="entry name" value="PRK00982.1-2"/>
    <property type="match status" value="1"/>
</dbReference>
<keyword evidence="5 8" id="KW-0276">Fatty acid metabolism</keyword>
<keyword evidence="13" id="KW-1185">Reference proteome</keyword>
<dbReference type="NCBIfam" id="NF002151">
    <property type="entry name" value="PRK00982.1-5"/>
    <property type="match status" value="1"/>
</dbReference>
<evidence type="ECO:0000256" key="8">
    <source>
        <dbReference type="HAMAP-Rule" id="MF_01217"/>
    </source>
</evidence>
<comment type="function">
    <text evidence="1 8 10">Carrier of the growing fatty acid chain in fatty acid biosynthesis.</text>
</comment>
<comment type="similarity">
    <text evidence="8">Belongs to the acyl carrier protein (ACP) family.</text>
</comment>
<dbReference type="PROSITE" id="PS00012">
    <property type="entry name" value="PHOSPHOPANTETHEINE"/>
    <property type="match status" value="1"/>
</dbReference>
<evidence type="ECO:0000313" key="12">
    <source>
        <dbReference type="EMBL" id="CAD2076088.1"/>
    </source>
</evidence>
<evidence type="ECO:0000256" key="10">
    <source>
        <dbReference type="RuleBase" id="RU003545"/>
    </source>
</evidence>
<keyword evidence="2 8" id="KW-0596">Phosphopantetheine</keyword>
<dbReference type="InterPro" id="IPR036736">
    <property type="entry name" value="ACP-like_sf"/>
</dbReference>
<evidence type="ECO:0000256" key="3">
    <source>
        <dbReference type="ARBA" id="ARBA00022516"/>
    </source>
</evidence>
<dbReference type="GO" id="GO:0005829">
    <property type="term" value="C:cytosol"/>
    <property type="evidence" value="ECO:0007669"/>
    <property type="project" value="TreeGrafter"/>
</dbReference>
<keyword evidence="8" id="KW-0963">Cytoplasm</keyword>
<evidence type="ECO:0000256" key="9">
    <source>
        <dbReference type="NCBIfam" id="TIGR00517"/>
    </source>
</evidence>
<keyword evidence="6 8" id="KW-0443">Lipid metabolism</keyword>
<feature type="domain" description="Carrier" evidence="11">
    <location>
        <begin position="1"/>
        <end position="76"/>
    </location>
</feature>
<evidence type="ECO:0000256" key="2">
    <source>
        <dbReference type="ARBA" id="ARBA00022450"/>
    </source>
</evidence>
<dbReference type="Proteomes" id="UP000521032">
    <property type="component" value="Unassembled WGS sequence"/>
</dbReference>
<comment type="PTM">
    <text evidence="8">4'-phosphopantetheine is transferred from CoA to a specific serine of apo-ACP by AcpS. This modification is essential for activity because fatty acids are bound in thioester linkage to the sulfhydryl of the prosthetic group.</text>
</comment>
<keyword evidence="3 8" id="KW-0444">Lipid biosynthesis</keyword>
<dbReference type="UniPathway" id="UPA00094"/>
<dbReference type="EMBL" id="CAJEWE010000010">
    <property type="protein sequence ID" value="CAD2076088.1"/>
    <property type="molecule type" value="Genomic_DNA"/>
</dbReference>
<comment type="PTM">
    <text evidence="10">4'-phosphopantetheine is transferred from CoA to a specific serine of apo-ACP by acpS.</text>
</comment>
<dbReference type="NCBIfam" id="TIGR00517">
    <property type="entry name" value="acyl_carrier"/>
    <property type="match status" value="1"/>
</dbReference>
<dbReference type="GO" id="GO:0000036">
    <property type="term" value="F:acyl carrier activity"/>
    <property type="evidence" value="ECO:0007669"/>
    <property type="project" value="UniProtKB-UniRule"/>
</dbReference>
<dbReference type="FunFam" id="1.10.1200.10:FF:000001">
    <property type="entry name" value="Acyl carrier protein"/>
    <property type="match status" value="1"/>
</dbReference>
<dbReference type="Pfam" id="PF00550">
    <property type="entry name" value="PP-binding"/>
    <property type="match status" value="1"/>
</dbReference>
<comment type="pathway">
    <text evidence="8 10">Lipid metabolism; fatty acid biosynthesis.</text>
</comment>